<organism evidence="4 5">
    <name type="scientific">Paramecium sonneborni</name>
    <dbReference type="NCBI Taxonomy" id="65129"/>
    <lineage>
        <taxon>Eukaryota</taxon>
        <taxon>Sar</taxon>
        <taxon>Alveolata</taxon>
        <taxon>Ciliophora</taxon>
        <taxon>Intramacronucleata</taxon>
        <taxon>Oligohymenophorea</taxon>
        <taxon>Peniculida</taxon>
        <taxon>Parameciidae</taxon>
        <taxon>Paramecium</taxon>
    </lineage>
</organism>
<dbReference type="Pfam" id="PF13519">
    <property type="entry name" value="VWA_2"/>
    <property type="match status" value="1"/>
</dbReference>
<evidence type="ECO:0000259" key="2">
    <source>
        <dbReference type="PROSITE" id="PS50234"/>
    </source>
</evidence>
<dbReference type="OrthoDB" id="8954335at2759"/>
<dbReference type="GO" id="GO:0005525">
    <property type="term" value="F:GTP binding"/>
    <property type="evidence" value="ECO:0007669"/>
    <property type="project" value="InterPro"/>
</dbReference>
<dbReference type="InterPro" id="IPR002035">
    <property type="entry name" value="VWF_A"/>
</dbReference>
<name>A0A8S1PGD3_9CILI</name>
<feature type="coiled-coil region" evidence="1">
    <location>
        <begin position="1191"/>
        <end position="1248"/>
    </location>
</feature>
<accession>A0A8S1PGD3</accession>
<evidence type="ECO:0000313" key="4">
    <source>
        <dbReference type="EMBL" id="CAD8102332.1"/>
    </source>
</evidence>
<feature type="domain" description="VWFA" evidence="2">
    <location>
        <begin position="2601"/>
        <end position="2777"/>
    </location>
</feature>
<evidence type="ECO:0008006" key="6">
    <source>
        <dbReference type="Google" id="ProtNLM"/>
    </source>
</evidence>
<feature type="domain" description="VLIG-type G" evidence="3">
    <location>
        <begin position="1317"/>
        <end position="1575"/>
    </location>
</feature>
<comment type="caution">
    <text evidence="4">The sequence shown here is derived from an EMBL/GenBank/DDBJ whole genome shotgun (WGS) entry which is preliminary data.</text>
</comment>
<gene>
    <name evidence="4" type="ORF">PSON_ATCC_30995.1.T0770208</name>
</gene>
<reference evidence="4" key="1">
    <citation type="submission" date="2021-01" db="EMBL/GenBank/DDBJ databases">
        <authorList>
            <consortium name="Genoscope - CEA"/>
            <person name="William W."/>
        </authorList>
    </citation>
    <scope>NUCLEOTIDE SEQUENCE</scope>
</reference>
<dbReference type="InterPro" id="IPR052986">
    <property type="entry name" value="VLIG_GTPase"/>
</dbReference>
<dbReference type="CDD" id="cd00198">
    <property type="entry name" value="vWFA"/>
    <property type="match status" value="1"/>
</dbReference>
<dbReference type="PANTHER" id="PTHR14819:SF25">
    <property type="entry name" value="CHROMOSOME UNDETERMINED SCAFFOLD_52, WHOLE GENOME SHOTGUN SEQUENCE"/>
    <property type="match status" value="1"/>
</dbReference>
<dbReference type="PROSITE" id="PS50234">
    <property type="entry name" value="VWFA"/>
    <property type="match status" value="1"/>
</dbReference>
<evidence type="ECO:0000256" key="1">
    <source>
        <dbReference type="SAM" id="Coils"/>
    </source>
</evidence>
<dbReference type="SMART" id="SM00327">
    <property type="entry name" value="VWA"/>
    <property type="match status" value="1"/>
</dbReference>
<keyword evidence="1" id="KW-0175">Coiled coil</keyword>
<dbReference type="InterPro" id="IPR030383">
    <property type="entry name" value="G_VLIG_dom"/>
</dbReference>
<keyword evidence="5" id="KW-1185">Reference proteome</keyword>
<protein>
    <recommendedName>
        <fullName evidence="6">VLIG-type G domain-containing protein</fullName>
    </recommendedName>
</protein>
<feature type="coiled-coil region" evidence="1">
    <location>
        <begin position="319"/>
        <end position="368"/>
    </location>
</feature>
<evidence type="ECO:0000313" key="5">
    <source>
        <dbReference type="Proteomes" id="UP000692954"/>
    </source>
</evidence>
<sequence length="2787" mass="333538">MNSELIEEQCLLSKYQLTQEFLSIIRDYKNNIFASEQIFQKVVSSFISQLRNHNDKEKVINTLSLIVQDNQFLEEFKNKYKKDEPNFFIKWWNKSDQQKEDQRIEKIHQFYLKLNTKRLNIHINWQELANLFVGQDFKDSFPLQIPLDTQKEVLMKLRHHIFKILDLIKLCRKKNSSFQLNSLILNNLIFFFFLPNELEITEYEKEGLYQILGEILCDCWLHFHYHCQELEKLNKQFELEKLKEINQLLLNNSDELEKSQQLYSSIQNVVQQLLSQHNYTNREIDNLINKLLPIEFELQIIFYKMCFYCCLKFNAYYKKKMAQQNNNQKNDQKNNKKKLELLDLYIYSKRQNIQEQKLQDKFQSYENQQIDIQTKLRQLTYHSIEELIQSIIEENFHNLNTKQHIVNLISKDIWKARIQNLLTNIPQERKRHVAFHLIKLIRQDSLINVAIQLKELKQQLTFSIQEIEIMIRILIENKNYDFSKYETLISAYKQDYDINMLNIFLYDVNLGLEQQIQILQSFSEQQWFQLKQSSISMTITKSLIEKYLQQQSNLYSSLFSQLKRLFSSNFVLEQPDSKVKLFFQFFRCLEDIQIHELIKETTARTTLYNKFNQTIQILYQIFKSLSTQYEKQLLREIFEENLQFPYIYCFNQFLKLFEVNLSQQQIELIFELIYYWKTKSLENLQLKAEKFYKQNEELYKNTFQQINYFYTDELHPLKLDEQIKDIYPRSLEISLEKFNISLTLLNEKEQKDLIVKWIKNIKNQNAFEQLIPFFFNIIKRGESSTSFLQIINQQIKANRDLESKYGYFNQKSIFQIFYNNANEELKVMLLKLMSKQNPIPLLYQASYNPQNSQTQKYTFNFNTYYVFQQNYPIINFSLDENQQRIGKTELINTIFYQQNKFQISDDNYLNRQTIDIMYDFEFSGSRNLSVADAHNFIPFEILNDILPMFKLWIIQLNTEEEIDKTIQKLIQLESYKKKLKDQVICFLIRNSKQDLNEQQIQSLTQFNIEYKQVIDLTDKGLNNEVKFDEIQQVSKFLFEIIKQQIEKISLNQEQYFKLICQMKYQDLRPTQVMKEAQELFEEIEQELNKYMQDEQGFYNQAAFPIRSINWQIKKENDRYIRLWQGNDQRDKVSLNQINKNIQNLKDRLKSQLFSQLVLLFCNILKKPNSYILYLQFVDNIRKFNDKNTYLLQHKMQELNEKIQNLKQIKESIKPKENTQITINLRKQRDEIQVDIDKKVNELKQIQEEISKKNIGIELFWREIMCNDCEINIDIDPANIVKEMISKGEPFEFLDGDQLKIDQQFLMKLIKKFKEQGQEKILVFSVLGPQSSGKSTILNKIFGCHFWTSVGRCTKGIYLQLLKIHNKQFFNNLFDYIIILDSEGLQSPSQEDSEFDKKIALFVLQISDIILLNVKGDLNKQFKSLVEMCIFTLGQMKCFTNQKQITWCFNQNSDVNNHALFLEQLKSVAESLNTEFSQQTEEDQAFNYNEILGITINNIKILGFASTEKLWRKNENNGVFSDWRQLAINGTFSEEAYEYGIRVIKLYVDKFGKARQNNQQENTQMENLKSFIERIDLTWYSIQNLPDLLEFSELIQHQQNLFMRQQFDELINKYKFPIKFEYIKKIADKVLQKNQRLTIEKLNELQEEQTAEMTVEFDKIEKQFSEKLIAIKNEKKISKKVFKKYEKMLKDRINSEKSAFSLAICAEIGAQQTRIQKKNGFVRLEKFILELIRNEDELKNYKEDETKIEKTFKQIWNSILNQHIQEQEQMFIQVCDRLFLVINKEFLQYSLNSNNIDLYKNKYHEEKLLKKSPLSEDYLKSFQILRRELQTLQFMVIENQNKTYQFYENFLSNFNNRLKKCQTSQTSQILQIKTFYQKSIIIKWITKEQIKRYMEDNMHSDIISYYQQNERQQKQAVQNFLDQFKIFGYEIVERCVDKLFKLIQSWCNQSERTSQIVQYFSSSRQVTQNDLKQQLQQCFSPGQRKYYNQIEYGLSIDIIRNLREFNNIQQKKEIIQISDNDNELENYIKIYNQNDKFIIQIEEQINLNKNLFIYQQFKYAEDVFKYILNQREYQQSNQVFRNNAAKLIQFLMNENDSEGWKLMYSQIHGLVFELMIEIKKGSFIEQNQQFKVNQYSFSLIKRIMSKIEEKIKEFNLQFSNFGVMLNDIGERCLFNYSIFTIWSFLCQGQYQSTEQNIQELQDQTNEQYLKFKADIQQNKKEQSKIRGITSATDIINVGTERLYAEFQRIAFQMIAQYNQESSYEIIQKLDKDILERSDQNVTDNQIIQYIRNQTVYIEEYVQDKINNIKQEIKTKLTSELRSNLKSLLKRVDQNTKNLCDFVIRDLKAEDYFKQFRNRKEAPTLMYQIVMSCLQGQIRNEQLEQIQEDKRDAFQTQDFHIFDVPLCTTTQETDAEIQILSDFVNAFINKIREGIKNLDQIEIDFEKLKVQAELDQLKLKQIGCLEYCPICKRKCDEPVEDNKHQHQCKNGHQLRGMSGVLIGCQPSLYTCEEIQDDFQIIELETQQTKKWKQIKQIYNDWQFSCLSKESLQNFKQKFMNIWNDKIGKMICKKLTEQIGKDIFYIPKQEVQLGQNQGLQKSAHYIIMLDDSGSMAVENRFENARKGLLAFLYEIKKNPNARVTIMIFNHQARQVVNCQIPDPLTQESLITLQGGGTDFDQAFTLAHNIISSNSNFHSFETHSILFYTDGGSSYPTAALEKFKQLSVDKRQKIELIVLTEEDNPPTLIKVVDQFKQQFLFAKLQTSMTPQQIGEVFIEEVTKITHQIRNC</sequence>
<dbReference type="Proteomes" id="UP000692954">
    <property type="component" value="Unassembled WGS sequence"/>
</dbReference>
<dbReference type="PANTHER" id="PTHR14819">
    <property type="entry name" value="GTP-BINDING"/>
    <property type="match status" value="1"/>
</dbReference>
<dbReference type="PROSITE" id="PS51717">
    <property type="entry name" value="G_VLIG"/>
    <property type="match status" value="1"/>
</dbReference>
<evidence type="ECO:0000259" key="3">
    <source>
        <dbReference type="PROSITE" id="PS51717"/>
    </source>
</evidence>
<dbReference type="Pfam" id="PF25683">
    <property type="entry name" value="URGCP_GTPase"/>
    <property type="match status" value="1"/>
</dbReference>
<proteinExistence type="predicted"/>
<feature type="coiled-coil region" evidence="1">
    <location>
        <begin position="227"/>
        <end position="259"/>
    </location>
</feature>
<dbReference type="EMBL" id="CAJJDN010000077">
    <property type="protein sequence ID" value="CAD8102332.1"/>
    <property type="molecule type" value="Genomic_DNA"/>
</dbReference>